<keyword evidence="3" id="KW-1185">Reference proteome</keyword>
<protein>
    <submittedName>
        <fullName evidence="2">Uncharacterized protein</fullName>
    </submittedName>
</protein>
<organism evidence="2 3">
    <name type="scientific">Nakamurella endophytica</name>
    <dbReference type="NCBI Taxonomy" id="1748367"/>
    <lineage>
        <taxon>Bacteria</taxon>
        <taxon>Bacillati</taxon>
        <taxon>Actinomycetota</taxon>
        <taxon>Actinomycetes</taxon>
        <taxon>Nakamurellales</taxon>
        <taxon>Nakamurellaceae</taxon>
        <taxon>Nakamurella</taxon>
    </lineage>
</organism>
<proteinExistence type="predicted"/>
<evidence type="ECO:0000313" key="2">
    <source>
        <dbReference type="EMBL" id="GGL95531.1"/>
    </source>
</evidence>
<dbReference type="AlphaFoldDB" id="A0A917SU83"/>
<evidence type="ECO:0000256" key="1">
    <source>
        <dbReference type="SAM" id="MobiDB-lite"/>
    </source>
</evidence>
<dbReference type="RefSeq" id="WP_188940733.1">
    <property type="nucleotide sequence ID" value="NZ_BMNA01000002.1"/>
</dbReference>
<comment type="caution">
    <text evidence="2">The sequence shown here is derived from an EMBL/GenBank/DDBJ whole genome shotgun (WGS) entry which is preliminary data.</text>
</comment>
<sequence>MHVPDQVPADPSGPPGPDGPAGVPRGPGGTVGRRALLAGVGSAALLAAAGCNPFQTGGGGRTVTVTSTAPPAPDPIAGLIAVTRLHVLRLNAALTGNRVNKAQAQTLQMVRRDRQAHLDALLTEQARSAGRGAPTTAPVTGTVQLPGDGKAVLGAVRADVLAALQGMTDAVAGAGRYRAALFGSIAACLASHRVVLA</sequence>
<reference evidence="2" key="1">
    <citation type="journal article" date="2014" name="Int. J. Syst. Evol. Microbiol.">
        <title>Complete genome sequence of Corynebacterium casei LMG S-19264T (=DSM 44701T), isolated from a smear-ripened cheese.</title>
        <authorList>
            <consortium name="US DOE Joint Genome Institute (JGI-PGF)"/>
            <person name="Walter F."/>
            <person name="Albersmeier A."/>
            <person name="Kalinowski J."/>
            <person name="Ruckert C."/>
        </authorList>
    </citation>
    <scope>NUCLEOTIDE SEQUENCE</scope>
    <source>
        <strain evidence="2">CGMCC 4.7308</strain>
    </source>
</reference>
<evidence type="ECO:0000313" key="3">
    <source>
        <dbReference type="Proteomes" id="UP000655208"/>
    </source>
</evidence>
<gene>
    <name evidence="2" type="ORF">GCM10011594_13950</name>
</gene>
<dbReference type="Proteomes" id="UP000655208">
    <property type="component" value="Unassembled WGS sequence"/>
</dbReference>
<reference evidence="2" key="2">
    <citation type="submission" date="2020-09" db="EMBL/GenBank/DDBJ databases">
        <authorList>
            <person name="Sun Q."/>
            <person name="Zhou Y."/>
        </authorList>
    </citation>
    <scope>NUCLEOTIDE SEQUENCE</scope>
    <source>
        <strain evidence="2">CGMCC 4.7308</strain>
    </source>
</reference>
<accession>A0A917SU83</accession>
<dbReference type="EMBL" id="BMNA01000002">
    <property type="protein sequence ID" value="GGL95531.1"/>
    <property type="molecule type" value="Genomic_DNA"/>
</dbReference>
<feature type="region of interest" description="Disordered" evidence="1">
    <location>
        <begin position="1"/>
        <end position="30"/>
    </location>
</feature>
<name>A0A917SU83_9ACTN</name>